<gene>
    <name evidence="2" type="ORF">NSPWAT_1564</name>
</gene>
<dbReference type="PANTHER" id="PTHR20883">
    <property type="entry name" value="PHYTANOYL-COA DIOXYGENASE DOMAIN CONTAINING 1"/>
    <property type="match status" value="1"/>
</dbReference>
<evidence type="ECO:0000313" key="2">
    <source>
        <dbReference type="EMBL" id="CAI2718423.1"/>
    </source>
</evidence>
<proteinExistence type="predicted"/>
<evidence type="ECO:0000256" key="1">
    <source>
        <dbReference type="ARBA" id="ARBA00001954"/>
    </source>
</evidence>
<dbReference type="InterPro" id="IPR008775">
    <property type="entry name" value="Phytyl_CoA_dOase-like"/>
</dbReference>
<dbReference type="Gene3D" id="2.60.120.620">
    <property type="entry name" value="q2cbj1_9rhob like domain"/>
    <property type="match status" value="1"/>
</dbReference>
<dbReference type="Proteomes" id="UP001157733">
    <property type="component" value="Chromosome"/>
</dbReference>
<reference evidence="2 3" key="1">
    <citation type="submission" date="2022-09" db="EMBL/GenBank/DDBJ databases">
        <authorList>
            <person name="Kop L."/>
        </authorList>
    </citation>
    <scope>NUCLEOTIDE SEQUENCE [LARGE SCALE GENOMIC DNA]</scope>
    <source>
        <strain evidence="2 3">347</strain>
    </source>
</reference>
<name>A0ABM9HDZ7_9BACT</name>
<accession>A0ABM9HDZ7</accession>
<dbReference type="EMBL" id="OX336137">
    <property type="protein sequence ID" value="CAI2718423.1"/>
    <property type="molecule type" value="Genomic_DNA"/>
</dbReference>
<dbReference type="Pfam" id="PF05721">
    <property type="entry name" value="PhyH"/>
    <property type="match status" value="1"/>
</dbReference>
<keyword evidence="3" id="KW-1185">Reference proteome</keyword>
<dbReference type="SUPFAM" id="SSF51197">
    <property type="entry name" value="Clavaminate synthase-like"/>
    <property type="match status" value="1"/>
</dbReference>
<protein>
    <submittedName>
        <fullName evidence="2">Phytanoyl-CoA dioxygenase</fullName>
    </submittedName>
</protein>
<keyword evidence="2" id="KW-0560">Oxidoreductase</keyword>
<dbReference type="PANTHER" id="PTHR20883:SF48">
    <property type="entry name" value="ECTOINE DIOXYGENASE"/>
    <property type="match status" value="1"/>
</dbReference>
<evidence type="ECO:0000313" key="3">
    <source>
        <dbReference type="Proteomes" id="UP001157733"/>
    </source>
</evidence>
<comment type="cofactor">
    <cofactor evidence="1">
        <name>Fe(2+)</name>
        <dbReference type="ChEBI" id="CHEBI:29033"/>
    </cofactor>
</comment>
<dbReference type="GO" id="GO:0051213">
    <property type="term" value="F:dioxygenase activity"/>
    <property type="evidence" value="ECO:0007669"/>
    <property type="project" value="UniProtKB-KW"/>
</dbReference>
<keyword evidence="2" id="KW-0223">Dioxygenase</keyword>
<organism evidence="2 3">
    <name type="scientific">Nitrospina watsonii</name>
    <dbReference type="NCBI Taxonomy" id="1323948"/>
    <lineage>
        <taxon>Bacteria</taxon>
        <taxon>Pseudomonadati</taxon>
        <taxon>Nitrospinota/Tectimicrobiota group</taxon>
        <taxon>Nitrospinota</taxon>
        <taxon>Nitrospinia</taxon>
        <taxon>Nitrospinales</taxon>
        <taxon>Nitrospinaceae</taxon>
        <taxon>Nitrospina</taxon>
    </lineage>
</organism>
<dbReference type="RefSeq" id="WP_282011322.1">
    <property type="nucleotide sequence ID" value="NZ_OX336137.1"/>
</dbReference>
<sequence length="253" mass="29162">MNKGLTPQQIVDLKRDGFLLLCNPFPDPVLEQLLDWTSEVQSWPEMPGKHMMYFEDSLKTPGQRILQRVENLYAYHDGFRQLFDSKELKSVVDGLFDEPSILFKDKINFKLPGGDGFKWHQDQKAGWWNYADIFITALVCIDAMTPENGPLQIARGHHRKGLIGKDWEPLTEGELEGMEFETLPLQPGDMVFFDSFAPHGSGPNLTNLPRRVLYVTYNKASAGNHRQQYYADKRKSFPPDCERDASKEYTFRV</sequence>